<keyword evidence="6" id="KW-0560">Oxidoreductase</keyword>
<dbReference type="InterPro" id="IPR017900">
    <property type="entry name" value="4Fe4S_Fe_S_CS"/>
</dbReference>
<dbReference type="PRINTS" id="PR00368">
    <property type="entry name" value="FADPNR"/>
</dbReference>
<protein>
    <submittedName>
        <fullName evidence="11">Heterodisulfide reductase subunit A</fullName>
    </submittedName>
</protein>
<organism evidence="11 12">
    <name type="scientific">Prosthecochloris marina</name>
    <dbReference type="NCBI Taxonomy" id="2017681"/>
    <lineage>
        <taxon>Bacteria</taxon>
        <taxon>Pseudomonadati</taxon>
        <taxon>Chlorobiota</taxon>
        <taxon>Chlorobiia</taxon>
        <taxon>Chlorobiales</taxon>
        <taxon>Chlorobiaceae</taxon>
        <taxon>Prosthecochloris</taxon>
    </lineage>
</organism>
<dbReference type="InterPro" id="IPR036188">
    <property type="entry name" value="FAD/NAD-bd_sf"/>
</dbReference>
<dbReference type="GO" id="GO:0051539">
    <property type="term" value="F:4 iron, 4 sulfur cluster binding"/>
    <property type="evidence" value="ECO:0007669"/>
    <property type="project" value="UniProtKB-KW"/>
</dbReference>
<evidence type="ECO:0000313" key="12">
    <source>
        <dbReference type="Proteomes" id="UP000246278"/>
    </source>
</evidence>
<evidence type="ECO:0000256" key="7">
    <source>
        <dbReference type="ARBA" id="ARBA00023004"/>
    </source>
</evidence>
<keyword evidence="3" id="KW-0004">4Fe-4S</keyword>
<evidence type="ECO:0000256" key="6">
    <source>
        <dbReference type="ARBA" id="ARBA00023002"/>
    </source>
</evidence>
<dbReference type="PANTHER" id="PTHR43498">
    <property type="entry name" value="FERREDOXIN:COB-COM HETERODISULFIDE REDUCTASE SUBUNIT A"/>
    <property type="match status" value="1"/>
</dbReference>
<keyword evidence="8" id="KW-0411">Iron-sulfur</keyword>
<dbReference type="PROSITE" id="PS00198">
    <property type="entry name" value="4FE4S_FER_1"/>
    <property type="match status" value="2"/>
</dbReference>
<evidence type="ECO:0000256" key="2">
    <source>
        <dbReference type="ARBA" id="ARBA00006561"/>
    </source>
</evidence>
<dbReference type="Pfam" id="PF07992">
    <property type="entry name" value="Pyr_redox_2"/>
    <property type="match status" value="1"/>
</dbReference>
<dbReference type="EMBL" id="PDNZ01000007">
    <property type="protein sequence ID" value="PWW81496.1"/>
    <property type="molecule type" value="Genomic_DNA"/>
</dbReference>
<evidence type="ECO:0000259" key="10">
    <source>
        <dbReference type="PROSITE" id="PS51379"/>
    </source>
</evidence>
<keyword evidence="5" id="KW-0285">Flavoprotein</keyword>
<dbReference type="SUPFAM" id="SSF51905">
    <property type="entry name" value="FAD/NAD(P)-binding domain"/>
    <property type="match status" value="1"/>
</dbReference>
<evidence type="ECO:0000256" key="3">
    <source>
        <dbReference type="ARBA" id="ARBA00022485"/>
    </source>
</evidence>
<dbReference type="GO" id="GO:0016491">
    <property type="term" value="F:oxidoreductase activity"/>
    <property type="evidence" value="ECO:0007669"/>
    <property type="project" value="UniProtKB-KW"/>
</dbReference>
<dbReference type="PANTHER" id="PTHR43498:SF1">
    <property type="entry name" value="COB--COM HETERODISULFIDE REDUCTASE IRON-SULFUR SUBUNIT A"/>
    <property type="match status" value="1"/>
</dbReference>
<dbReference type="OrthoDB" id="9758544at2"/>
<keyword evidence="12" id="KW-1185">Reference proteome</keyword>
<feature type="domain" description="4Fe-4S ferredoxin-type" evidence="10">
    <location>
        <begin position="538"/>
        <end position="567"/>
    </location>
</feature>
<dbReference type="Proteomes" id="UP000246278">
    <property type="component" value="Unassembled WGS sequence"/>
</dbReference>
<comment type="similarity">
    <text evidence="2">Belongs to the HdrA family.</text>
</comment>
<feature type="coiled-coil region" evidence="9">
    <location>
        <begin position="691"/>
        <end position="718"/>
    </location>
</feature>
<dbReference type="PROSITE" id="PS51379">
    <property type="entry name" value="4FE4S_FER_2"/>
    <property type="match status" value="2"/>
</dbReference>
<dbReference type="Pfam" id="PF13187">
    <property type="entry name" value="Fer4_9"/>
    <property type="match status" value="1"/>
</dbReference>
<dbReference type="RefSeq" id="WP_110023990.1">
    <property type="nucleotide sequence ID" value="NZ_PDNZ01000007.1"/>
</dbReference>
<dbReference type="InterPro" id="IPR017896">
    <property type="entry name" value="4Fe4S_Fe-S-bd"/>
</dbReference>
<keyword evidence="7" id="KW-0408">Iron</keyword>
<dbReference type="InterPro" id="IPR003813">
    <property type="entry name" value="MvhD/FlpD"/>
</dbReference>
<dbReference type="SUPFAM" id="SSF54862">
    <property type="entry name" value="4Fe-4S ferredoxins"/>
    <property type="match status" value="1"/>
</dbReference>
<gene>
    <name evidence="11" type="ORF">CR164_10760</name>
</gene>
<dbReference type="InterPro" id="IPR039650">
    <property type="entry name" value="HdrA-like"/>
</dbReference>
<comment type="caution">
    <text evidence="11">The sequence shown here is derived from an EMBL/GenBank/DDBJ whole genome shotgun (WGS) entry which is preliminary data.</text>
</comment>
<feature type="domain" description="4Fe-4S ferredoxin-type" evidence="10">
    <location>
        <begin position="568"/>
        <end position="597"/>
    </location>
</feature>
<keyword evidence="4" id="KW-0479">Metal-binding</keyword>
<reference evidence="12" key="1">
    <citation type="submission" date="2017-10" db="EMBL/GenBank/DDBJ databases">
        <authorList>
            <person name="Gaisin V.A."/>
            <person name="Rysina M.S."/>
            <person name="Grouzdev D.S."/>
        </authorList>
    </citation>
    <scope>NUCLEOTIDE SEQUENCE [LARGE SCALE GENOMIC DNA]</scope>
    <source>
        <strain evidence="12">V1</strain>
    </source>
</reference>
<evidence type="ECO:0000313" key="11">
    <source>
        <dbReference type="EMBL" id="PWW81496.1"/>
    </source>
</evidence>
<dbReference type="GO" id="GO:0046872">
    <property type="term" value="F:metal ion binding"/>
    <property type="evidence" value="ECO:0007669"/>
    <property type="project" value="UniProtKB-KW"/>
</dbReference>
<proteinExistence type="inferred from homology"/>
<dbReference type="InterPro" id="IPR023753">
    <property type="entry name" value="FAD/NAD-binding_dom"/>
</dbReference>
<comment type="cofactor">
    <cofactor evidence="1">
        <name>FAD</name>
        <dbReference type="ChEBI" id="CHEBI:57692"/>
    </cofactor>
</comment>
<dbReference type="Pfam" id="PF02662">
    <property type="entry name" value="FlpD"/>
    <property type="match status" value="1"/>
</dbReference>
<accession>A0A317T7P2</accession>
<keyword evidence="5" id="KW-0274">FAD</keyword>
<name>A0A317T7P2_9CHLB</name>
<evidence type="ECO:0000256" key="1">
    <source>
        <dbReference type="ARBA" id="ARBA00001974"/>
    </source>
</evidence>
<evidence type="ECO:0000256" key="8">
    <source>
        <dbReference type="ARBA" id="ARBA00023014"/>
    </source>
</evidence>
<sequence length="750" mass="83041">MADEKKIGVYLCSDCGIGEALDIEELEKVASSEFRVPVCKTHPFLCSRDGVQVIKDDINNGDVNKIVIAACSPRVNSDVFDFDPLKNVVERVNLREQVVWTQPSDEASRESTQMMAADYLRMGITRAEKAELPDPKIADVNRTVLVVGGGVTGLTAALEASQAGYKTVLVEKAEELGGWAKKMYRVFPTKPPFAELEQPTVSSKIDAAQNDKNITIHTRATISSIEGGPGEYKVTIDRSGTAEAFDAGSIVLATGWKPYDAGKLGHLGYGKHKNVVTNLEMEELVKNGNGKVLRPSDGKPVKNVVFMQCAGQRDEDHVPYCSTVCCNVSLKQAKYVRESDPDAGAFIIYKDMRTMGLYENFYKSAQDDEGVFLAKGEILDIEEAPDGSLYVEVDNLLLGRKMNIQADMVVLATGMVSSMVPDEKGVNNLTSEYIGNIVKKETEDGEIEALEPESLILNLKYRQGPEMPHLKWGFPDSHFICFPYETRRTGIYSAGAVRHPMDAVQSTADATGAALKAIQCLELTAEGRAVHPRTWDRTYPEIRFESCTQCRRCTVECPFGAYNEKADGTPLEFPSRCRRCGVCMGACPQRVISFKDYSVDMISSVLKSIEVPDEGTFILGFVCENDAYPAFDMMGLNRMNLNPNIRLIPLRCLGGLNLVWIADALSKGIDGILLLGCKYGDDYQCHYIKGSQMANERLEKVQETLDRLMLEAERVEQVQIAINEWEKLPGIIEEFTKKIDDIGENPYKGF</sequence>
<evidence type="ECO:0000256" key="9">
    <source>
        <dbReference type="SAM" id="Coils"/>
    </source>
</evidence>
<dbReference type="AlphaFoldDB" id="A0A317T7P2"/>
<dbReference type="Gene3D" id="3.50.50.60">
    <property type="entry name" value="FAD/NAD(P)-binding domain"/>
    <property type="match status" value="1"/>
</dbReference>
<evidence type="ECO:0000256" key="4">
    <source>
        <dbReference type="ARBA" id="ARBA00022723"/>
    </source>
</evidence>
<keyword evidence="9" id="KW-0175">Coiled coil</keyword>
<evidence type="ECO:0000256" key="5">
    <source>
        <dbReference type="ARBA" id="ARBA00022827"/>
    </source>
</evidence>
<dbReference type="Gene3D" id="3.30.70.20">
    <property type="match status" value="1"/>
</dbReference>